<dbReference type="AlphaFoldDB" id="A0A329QV45"/>
<keyword evidence="5 6" id="KW-0472">Membrane</keyword>
<organism evidence="8 9">
    <name type="scientific">Paenibacillus taichungensis</name>
    <dbReference type="NCBI Taxonomy" id="484184"/>
    <lineage>
        <taxon>Bacteria</taxon>
        <taxon>Bacillati</taxon>
        <taxon>Bacillota</taxon>
        <taxon>Bacilli</taxon>
        <taxon>Bacillales</taxon>
        <taxon>Paenibacillaceae</taxon>
        <taxon>Paenibacillus</taxon>
    </lineage>
</organism>
<keyword evidence="4 6" id="KW-1133">Transmembrane helix</keyword>
<dbReference type="RefSeq" id="WP_113053641.1">
    <property type="nucleotide sequence ID" value="NZ_CP175536.1"/>
</dbReference>
<feature type="transmembrane region" description="Helical" evidence="6">
    <location>
        <begin position="304"/>
        <end position="330"/>
    </location>
</feature>
<sequence length="405" mass="44423">MNTLTDNHLPQKLWGRSFIFIMLANAFLFMAFEMLLPTLPLFVSSLGGEASQIGLVTGIFMFSAILVRPFTAVLATRMDKKYLLIIGIAICALSTGAYYLSSGIWMILVLRVIHGFGFGLATTFFATIATENMPKERRGEGMGYFGVGETVAISIGPLVGTSLLFRYNYQSLFVGGMCILLLALLMAVFVSRKPKPVQGNQRTELPVATVKLIEKKVLFPSLLIMLVGIAAGSIMSFVALFASERGFENVAWFFFIVAIASFAVRLFSGKMFDRLGPGSVLLPSAGFAIAGLFMLTVAQNEVHFLLAGALYGFGFGAIFPAIQTWCVNLVDEHEHENAMASFFNFFDLGIGGGSLVLGMMASAFSYTMVYHIAIGVFVVYLLLFLVYSRRQRMRDQANQLEVNLE</sequence>
<dbReference type="InterPro" id="IPR052714">
    <property type="entry name" value="MFS_Exporter"/>
</dbReference>
<accession>A0A329QV45</accession>
<feature type="transmembrane region" description="Helical" evidence="6">
    <location>
        <begin position="368"/>
        <end position="387"/>
    </location>
</feature>
<feature type="transmembrane region" description="Helical" evidence="6">
    <location>
        <begin position="106"/>
        <end position="130"/>
    </location>
</feature>
<dbReference type="Proteomes" id="UP000250642">
    <property type="component" value="Unassembled WGS sequence"/>
</dbReference>
<feature type="transmembrane region" description="Helical" evidence="6">
    <location>
        <begin position="171"/>
        <end position="190"/>
    </location>
</feature>
<feature type="domain" description="Major facilitator superfamily (MFS) profile" evidence="7">
    <location>
        <begin position="17"/>
        <end position="392"/>
    </location>
</feature>
<evidence type="ECO:0000313" key="9">
    <source>
        <dbReference type="Proteomes" id="UP000250642"/>
    </source>
</evidence>
<dbReference type="InterPro" id="IPR036259">
    <property type="entry name" value="MFS_trans_sf"/>
</dbReference>
<dbReference type="InterPro" id="IPR011701">
    <property type="entry name" value="MFS"/>
</dbReference>
<proteinExistence type="predicted"/>
<gene>
    <name evidence="8" type="ORF">DC345_14165</name>
</gene>
<evidence type="ECO:0000256" key="3">
    <source>
        <dbReference type="ARBA" id="ARBA00022692"/>
    </source>
</evidence>
<dbReference type="Gene3D" id="1.20.1250.20">
    <property type="entry name" value="MFS general substrate transporter like domains"/>
    <property type="match status" value="1"/>
</dbReference>
<reference evidence="8 9" key="1">
    <citation type="submission" date="2018-04" db="EMBL/GenBank/DDBJ databases">
        <title>Paenibacillus taichungensis Genome sequencing and assembly.</title>
        <authorList>
            <person name="Xu J."/>
            <person name="Rensing C."/>
            <person name="Mazhar H.S."/>
        </authorList>
    </citation>
    <scope>NUCLEOTIDE SEQUENCE [LARGE SCALE GENOMIC DNA]</scope>
    <source>
        <strain evidence="8 9">NC1</strain>
    </source>
</reference>
<feature type="transmembrane region" description="Helical" evidence="6">
    <location>
        <begin position="13"/>
        <end position="32"/>
    </location>
</feature>
<dbReference type="SUPFAM" id="SSF103473">
    <property type="entry name" value="MFS general substrate transporter"/>
    <property type="match status" value="1"/>
</dbReference>
<comment type="subcellular location">
    <subcellularLocation>
        <location evidence="1">Cell membrane</location>
        <topology evidence="1">Multi-pass membrane protein</topology>
    </subcellularLocation>
</comment>
<dbReference type="PANTHER" id="PTHR23531">
    <property type="entry name" value="QUINOLENE RESISTANCE PROTEIN NORA"/>
    <property type="match status" value="1"/>
</dbReference>
<dbReference type="PROSITE" id="PS50850">
    <property type="entry name" value="MFS"/>
    <property type="match status" value="1"/>
</dbReference>
<dbReference type="InterPro" id="IPR020846">
    <property type="entry name" value="MFS_dom"/>
</dbReference>
<dbReference type="Pfam" id="PF07690">
    <property type="entry name" value="MFS_1"/>
    <property type="match status" value="1"/>
</dbReference>
<keyword evidence="2" id="KW-0813">Transport</keyword>
<dbReference type="GO" id="GO:0022857">
    <property type="term" value="F:transmembrane transporter activity"/>
    <property type="evidence" value="ECO:0007669"/>
    <property type="project" value="InterPro"/>
</dbReference>
<protein>
    <submittedName>
        <fullName evidence="8">MFS transporter</fullName>
    </submittedName>
</protein>
<feature type="transmembrane region" description="Helical" evidence="6">
    <location>
        <begin position="249"/>
        <end position="268"/>
    </location>
</feature>
<evidence type="ECO:0000256" key="6">
    <source>
        <dbReference type="SAM" id="Phobius"/>
    </source>
</evidence>
<keyword evidence="3 6" id="KW-0812">Transmembrane</keyword>
<dbReference type="InterPro" id="IPR005829">
    <property type="entry name" value="Sugar_transporter_CS"/>
</dbReference>
<evidence type="ECO:0000256" key="1">
    <source>
        <dbReference type="ARBA" id="ARBA00004651"/>
    </source>
</evidence>
<feature type="transmembrane region" description="Helical" evidence="6">
    <location>
        <begin position="280"/>
        <end position="298"/>
    </location>
</feature>
<evidence type="ECO:0000256" key="2">
    <source>
        <dbReference type="ARBA" id="ARBA00022448"/>
    </source>
</evidence>
<dbReference type="PANTHER" id="PTHR23531:SF1">
    <property type="entry name" value="QUINOLENE RESISTANCE PROTEIN NORA"/>
    <property type="match status" value="1"/>
</dbReference>
<name>A0A329QV45_9BACL</name>
<comment type="caution">
    <text evidence="8">The sequence shown here is derived from an EMBL/GenBank/DDBJ whole genome shotgun (WGS) entry which is preliminary data.</text>
</comment>
<dbReference type="CDD" id="cd17489">
    <property type="entry name" value="MFS_YfcJ_like"/>
    <property type="match status" value="1"/>
</dbReference>
<dbReference type="EMBL" id="QEVW01000008">
    <property type="protein sequence ID" value="RAW15172.1"/>
    <property type="molecule type" value="Genomic_DNA"/>
</dbReference>
<feature type="transmembrane region" description="Helical" evidence="6">
    <location>
        <begin position="82"/>
        <end position="100"/>
    </location>
</feature>
<feature type="transmembrane region" description="Helical" evidence="6">
    <location>
        <begin position="342"/>
        <end position="362"/>
    </location>
</feature>
<feature type="transmembrane region" description="Helical" evidence="6">
    <location>
        <begin position="142"/>
        <end position="165"/>
    </location>
</feature>
<feature type="transmembrane region" description="Helical" evidence="6">
    <location>
        <begin position="52"/>
        <end position="70"/>
    </location>
</feature>
<evidence type="ECO:0000256" key="4">
    <source>
        <dbReference type="ARBA" id="ARBA00022989"/>
    </source>
</evidence>
<evidence type="ECO:0000259" key="7">
    <source>
        <dbReference type="PROSITE" id="PS50850"/>
    </source>
</evidence>
<evidence type="ECO:0000256" key="5">
    <source>
        <dbReference type="ARBA" id="ARBA00023136"/>
    </source>
</evidence>
<dbReference type="GO" id="GO:0005886">
    <property type="term" value="C:plasma membrane"/>
    <property type="evidence" value="ECO:0007669"/>
    <property type="project" value="UniProtKB-SubCell"/>
</dbReference>
<feature type="transmembrane region" description="Helical" evidence="6">
    <location>
        <begin position="222"/>
        <end position="243"/>
    </location>
</feature>
<dbReference type="PROSITE" id="PS00217">
    <property type="entry name" value="SUGAR_TRANSPORT_2"/>
    <property type="match status" value="1"/>
</dbReference>
<evidence type="ECO:0000313" key="8">
    <source>
        <dbReference type="EMBL" id="RAW15172.1"/>
    </source>
</evidence>